<keyword evidence="1" id="KW-0812">Transmembrane</keyword>
<feature type="transmembrane region" description="Helical" evidence="1">
    <location>
        <begin position="51"/>
        <end position="71"/>
    </location>
</feature>
<reference evidence="3 4" key="1">
    <citation type="submission" date="2020-08" db="EMBL/GenBank/DDBJ databases">
        <title>novel species in genus Nocardioides.</title>
        <authorList>
            <person name="Zhang G."/>
        </authorList>
    </citation>
    <scope>NUCLEOTIDE SEQUENCE [LARGE SCALE GENOMIC DNA]</scope>
    <source>
        <strain evidence="3 4">SC8A-24</strain>
    </source>
</reference>
<keyword evidence="1" id="KW-1133">Transmembrane helix</keyword>
<dbReference type="SMART" id="SM00740">
    <property type="entry name" value="PASTA"/>
    <property type="match status" value="1"/>
</dbReference>
<sequence>MSNHDRDTSHETAHETVLRRSLTEAVPPGFGPLDATTIRGRASRERRRRRAAWAGTAVLAVAAVGLAAPVVTDGWDSGPHEQEPAAPGLDQVTVPSLDGLPLGEATKVATRLGLRLDAGEVTVESMGHVVLDQAPAGDTAVARGTTVTVEVGLAGGAAEAGLTVRNRAGAPVYIEDDEGMTVVEPGKVMAYIERDACDLGPLRAIVVDGFTTIAVHKADCIGETWVVRPQGPGVVLPPGAASSGR</sequence>
<dbReference type="Proteomes" id="UP000604001">
    <property type="component" value="Unassembled WGS sequence"/>
</dbReference>
<dbReference type="InterPro" id="IPR005543">
    <property type="entry name" value="PASTA_dom"/>
</dbReference>
<dbReference type="Gene3D" id="3.30.10.20">
    <property type="match status" value="1"/>
</dbReference>
<dbReference type="PROSITE" id="PS51178">
    <property type="entry name" value="PASTA"/>
    <property type="match status" value="1"/>
</dbReference>
<name>A0ABR6U4A5_9ACTN</name>
<dbReference type="Pfam" id="PF03793">
    <property type="entry name" value="PASTA"/>
    <property type="match status" value="1"/>
</dbReference>
<keyword evidence="4" id="KW-1185">Reference proteome</keyword>
<dbReference type="SUPFAM" id="SSF54184">
    <property type="entry name" value="Penicillin-binding protein 2x (pbp-2x), c-terminal domain"/>
    <property type="match status" value="1"/>
</dbReference>
<dbReference type="RefSeq" id="WP_186344281.1">
    <property type="nucleotide sequence ID" value="NZ_BMMR01000001.1"/>
</dbReference>
<evidence type="ECO:0000313" key="3">
    <source>
        <dbReference type="EMBL" id="MBC2959013.1"/>
    </source>
</evidence>
<dbReference type="EMBL" id="JACMYC010000001">
    <property type="protein sequence ID" value="MBC2959013.1"/>
    <property type="molecule type" value="Genomic_DNA"/>
</dbReference>
<evidence type="ECO:0000313" key="4">
    <source>
        <dbReference type="Proteomes" id="UP000604001"/>
    </source>
</evidence>
<proteinExistence type="predicted"/>
<accession>A0ABR6U4A5</accession>
<organism evidence="3 4">
    <name type="scientific">Nocardioides deserti</name>
    <dbReference type="NCBI Taxonomy" id="1588644"/>
    <lineage>
        <taxon>Bacteria</taxon>
        <taxon>Bacillati</taxon>
        <taxon>Actinomycetota</taxon>
        <taxon>Actinomycetes</taxon>
        <taxon>Propionibacteriales</taxon>
        <taxon>Nocardioidaceae</taxon>
        <taxon>Nocardioides</taxon>
    </lineage>
</organism>
<dbReference type="CDD" id="cd06577">
    <property type="entry name" value="PASTA_pknB"/>
    <property type="match status" value="1"/>
</dbReference>
<evidence type="ECO:0000256" key="1">
    <source>
        <dbReference type="SAM" id="Phobius"/>
    </source>
</evidence>
<keyword evidence="1" id="KW-0472">Membrane</keyword>
<gene>
    <name evidence="3" type="ORF">H7344_01730</name>
</gene>
<protein>
    <submittedName>
        <fullName evidence="3">PASTA domain-containing protein</fullName>
    </submittedName>
</protein>
<comment type="caution">
    <text evidence="3">The sequence shown here is derived from an EMBL/GenBank/DDBJ whole genome shotgun (WGS) entry which is preliminary data.</text>
</comment>
<evidence type="ECO:0000259" key="2">
    <source>
        <dbReference type="PROSITE" id="PS51178"/>
    </source>
</evidence>
<feature type="domain" description="PASTA" evidence="2">
    <location>
        <begin position="88"/>
        <end position="153"/>
    </location>
</feature>